<keyword evidence="5" id="KW-1185">Reference proteome</keyword>
<evidence type="ECO:0000313" key="4">
    <source>
        <dbReference type="EMBL" id="GLW63686.1"/>
    </source>
</evidence>
<dbReference type="InterPro" id="IPR051941">
    <property type="entry name" value="BG_Antigen-Binding_Lectin"/>
</dbReference>
<dbReference type="Gene3D" id="2.60.120.260">
    <property type="entry name" value="Galactose-binding domain-like"/>
    <property type="match status" value="3"/>
</dbReference>
<protein>
    <recommendedName>
        <fullName evidence="3">F5/8 type C domain-containing protein</fullName>
    </recommendedName>
</protein>
<dbReference type="SMART" id="SM00231">
    <property type="entry name" value="FA58C"/>
    <property type="match status" value="2"/>
</dbReference>
<dbReference type="Pfam" id="PF00754">
    <property type="entry name" value="F5_F8_type_C"/>
    <property type="match status" value="3"/>
</dbReference>
<dbReference type="Proteomes" id="UP001165124">
    <property type="component" value="Unassembled WGS sequence"/>
</dbReference>
<dbReference type="SUPFAM" id="SSF49785">
    <property type="entry name" value="Galactose-binding domain-like"/>
    <property type="match status" value="3"/>
</dbReference>
<keyword evidence="2" id="KW-0732">Signal</keyword>
<dbReference type="PANTHER" id="PTHR45713">
    <property type="entry name" value="FTP DOMAIN-CONTAINING PROTEIN"/>
    <property type="match status" value="1"/>
</dbReference>
<feature type="domain" description="F5/8 type C" evidence="3">
    <location>
        <begin position="295"/>
        <end position="425"/>
    </location>
</feature>
<gene>
    <name evidence="4" type="ORF">Arub01_19300</name>
</gene>
<proteinExistence type="predicted"/>
<evidence type="ECO:0000259" key="3">
    <source>
        <dbReference type="PROSITE" id="PS50022"/>
    </source>
</evidence>
<dbReference type="EMBL" id="BSRZ01000003">
    <property type="protein sequence ID" value="GLW63686.1"/>
    <property type="molecule type" value="Genomic_DNA"/>
</dbReference>
<feature type="region of interest" description="Disordered" evidence="1">
    <location>
        <begin position="40"/>
        <end position="67"/>
    </location>
</feature>
<organism evidence="4 5">
    <name type="scientific">Actinomadura rubrobrunea</name>
    <dbReference type="NCBI Taxonomy" id="115335"/>
    <lineage>
        <taxon>Bacteria</taxon>
        <taxon>Bacillati</taxon>
        <taxon>Actinomycetota</taxon>
        <taxon>Actinomycetes</taxon>
        <taxon>Streptosporangiales</taxon>
        <taxon>Thermomonosporaceae</taxon>
        <taxon>Actinomadura</taxon>
    </lineage>
</organism>
<sequence>MNARRLTSALGALLLIVALPLVAVPADAAPALLSQGRTATASSTEDGAHPAAAAVDGDTGTRWSSAPSDPQWIQVDLGGTAAISRVVLRWEAAYGKAFKIQVSADGSTWTDVYSTTSGTGGTQTLDVSGTGRYVRVYGTARGTGHGYSLWEFQVYGEMSGAACGTANAALNRPATASSVESDAYPAAAAVDGDTGTRWSSQFSDPQWIQVDLGSTQSICKVVLTWEAAYATAFQVQVSTDGSSWTPIYSTSTGTGGTQTLDVSGTGRYLRVHGTARATGYGYSLWEIAVHTGDGAVPSDTPISAFKKVSASSWEGGNAPAAALDGRLNTRWASLPGDDQWLEVDLGGTGTITALSLHWEAAYATGYRVEVSDDDSRWTTIYSTSTGKGGVENLAVSGRGRYVRAARRRAKATETAPTWSFRVVECPRARTTGRPAADAPRQIRGRRSSDRRTCRRPSSR</sequence>
<name>A0A9W6PUY8_9ACTN</name>
<evidence type="ECO:0000256" key="1">
    <source>
        <dbReference type="SAM" id="MobiDB-lite"/>
    </source>
</evidence>
<feature type="domain" description="F5/8 type C" evidence="3">
    <location>
        <begin position="17"/>
        <end position="157"/>
    </location>
</feature>
<dbReference type="PANTHER" id="PTHR45713:SF6">
    <property type="entry name" value="F5_8 TYPE C DOMAIN-CONTAINING PROTEIN"/>
    <property type="match status" value="1"/>
</dbReference>
<reference evidence="4" key="1">
    <citation type="submission" date="2023-02" db="EMBL/GenBank/DDBJ databases">
        <title>Actinomadura rubrobrunea NBRC 14622.</title>
        <authorList>
            <person name="Ichikawa N."/>
            <person name="Sato H."/>
            <person name="Tonouchi N."/>
        </authorList>
    </citation>
    <scope>NUCLEOTIDE SEQUENCE</scope>
    <source>
        <strain evidence="4">NBRC 14622</strain>
    </source>
</reference>
<feature type="region of interest" description="Disordered" evidence="1">
    <location>
        <begin position="429"/>
        <end position="459"/>
    </location>
</feature>
<feature type="chain" id="PRO_5040772736" description="F5/8 type C domain-containing protein" evidence="2">
    <location>
        <begin position="29"/>
        <end position="459"/>
    </location>
</feature>
<evidence type="ECO:0000313" key="5">
    <source>
        <dbReference type="Proteomes" id="UP001165124"/>
    </source>
</evidence>
<dbReference type="AlphaFoldDB" id="A0A9W6PUY8"/>
<accession>A0A9W6PUY8</accession>
<evidence type="ECO:0000256" key="2">
    <source>
        <dbReference type="SAM" id="SignalP"/>
    </source>
</evidence>
<dbReference type="InterPro" id="IPR008979">
    <property type="entry name" value="Galactose-bd-like_sf"/>
</dbReference>
<dbReference type="RefSeq" id="WP_067914085.1">
    <property type="nucleotide sequence ID" value="NZ_BSRZ01000003.1"/>
</dbReference>
<dbReference type="PROSITE" id="PS50022">
    <property type="entry name" value="FA58C_3"/>
    <property type="match status" value="3"/>
</dbReference>
<feature type="domain" description="F5/8 type C" evidence="3">
    <location>
        <begin position="158"/>
        <end position="292"/>
    </location>
</feature>
<comment type="caution">
    <text evidence="4">The sequence shown here is derived from an EMBL/GenBank/DDBJ whole genome shotgun (WGS) entry which is preliminary data.</text>
</comment>
<dbReference type="InterPro" id="IPR000421">
    <property type="entry name" value="FA58C"/>
</dbReference>
<feature type="signal peptide" evidence="2">
    <location>
        <begin position="1"/>
        <end position="28"/>
    </location>
</feature>